<dbReference type="EMBL" id="OY731400">
    <property type="protein sequence ID" value="CAJ1943376.1"/>
    <property type="molecule type" value="Genomic_DNA"/>
</dbReference>
<evidence type="ECO:0000256" key="1">
    <source>
        <dbReference type="SAM" id="Phobius"/>
    </source>
</evidence>
<dbReference type="Gramene" id="rna-AYBTSS11_LOCUS11325">
    <property type="protein sequence ID" value="CAJ1943376.1"/>
    <property type="gene ID" value="gene-AYBTSS11_LOCUS11325"/>
</dbReference>
<keyword evidence="1" id="KW-0472">Membrane</keyword>
<dbReference type="PANTHER" id="PTHR38925">
    <property type="entry name" value="PROTEIN, PUTATIVE-RELATED"/>
    <property type="match status" value="1"/>
</dbReference>
<sequence>MVLHTVALSHGLKPAVAGFACPLILKFLMGFRFFRDNALHHSRLFLFQLGHIAFNTEPSITHVARMERALRLIWRTLSPSPSSSAENSHIVEESLHDLSMLSL</sequence>
<keyword evidence="1" id="KW-1133">Transmembrane helix</keyword>
<evidence type="ECO:0000313" key="3">
    <source>
        <dbReference type="Proteomes" id="UP001189624"/>
    </source>
</evidence>
<accession>A0AA86S5X0</accession>
<proteinExistence type="predicted"/>
<reference evidence="2" key="1">
    <citation type="submission" date="2023-10" db="EMBL/GenBank/DDBJ databases">
        <authorList>
            <person name="Domelevo Entfellner J.-B."/>
        </authorList>
    </citation>
    <scope>NUCLEOTIDE SEQUENCE</scope>
</reference>
<keyword evidence="3" id="KW-1185">Reference proteome</keyword>
<dbReference type="PANTHER" id="PTHR38925:SF1">
    <property type="entry name" value="PROTEIN, PUTATIVE-RELATED"/>
    <property type="match status" value="1"/>
</dbReference>
<evidence type="ECO:0000313" key="2">
    <source>
        <dbReference type="EMBL" id="CAJ1943376.1"/>
    </source>
</evidence>
<protein>
    <submittedName>
        <fullName evidence="2">Uncharacterized protein</fullName>
    </submittedName>
</protein>
<dbReference type="AlphaFoldDB" id="A0AA86S5X0"/>
<gene>
    <name evidence="2" type="ORF">AYBTSS11_LOCUS11325</name>
</gene>
<name>A0AA86S5X0_9FABA</name>
<dbReference type="Proteomes" id="UP001189624">
    <property type="component" value="Chromosome 3"/>
</dbReference>
<organism evidence="2 3">
    <name type="scientific">Sphenostylis stenocarpa</name>
    <dbReference type="NCBI Taxonomy" id="92480"/>
    <lineage>
        <taxon>Eukaryota</taxon>
        <taxon>Viridiplantae</taxon>
        <taxon>Streptophyta</taxon>
        <taxon>Embryophyta</taxon>
        <taxon>Tracheophyta</taxon>
        <taxon>Spermatophyta</taxon>
        <taxon>Magnoliopsida</taxon>
        <taxon>eudicotyledons</taxon>
        <taxon>Gunneridae</taxon>
        <taxon>Pentapetalae</taxon>
        <taxon>rosids</taxon>
        <taxon>fabids</taxon>
        <taxon>Fabales</taxon>
        <taxon>Fabaceae</taxon>
        <taxon>Papilionoideae</taxon>
        <taxon>50 kb inversion clade</taxon>
        <taxon>NPAAA clade</taxon>
        <taxon>indigoferoid/millettioid clade</taxon>
        <taxon>Phaseoleae</taxon>
        <taxon>Sphenostylis</taxon>
    </lineage>
</organism>
<feature type="transmembrane region" description="Helical" evidence="1">
    <location>
        <begin position="15"/>
        <end position="34"/>
    </location>
</feature>
<keyword evidence="1" id="KW-0812">Transmembrane</keyword>